<dbReference type="AlphaFoldDB" id="A0A552LPV0"/>
<keyword evidence="1" id="KW-0812">Transmembrane</keyword>
<keyword evidence="1" id="KW-1133">Transmembrane helix</keyword>
<reference evidence="2 3" key="1">
    <citation type="submission" date="2019-01" db="EMBL/GenBank/DDBJ databases">
        <title>Coherence of Microcystis species and biogeography revealed through population genomics.</title>
        <authorList>
            <person name="Perez-Carrascal O.M."/>
            <person name="Terrat Y."/>
            <person name="Giani A."/>
            <person name="Fortin N."/>
            <person name="Tromas N."/>
            <person name="Shapiro B.J."/>
        </authorList>
    </citation>
    <scope>NUCLEOTIDE SEQUENCE [LARGE SCALE GENOMIC DNA]</scope>
    <source>
        <strain evidence="2">Mf_WU_F_19750830_S460</strain>
    </source>
</reference>
<sequence>MKIVIPIVFYCKGGVERVISVLLHNRRRFADSGRLRYSGNNLFVLALIGGYHIFMLGGANFGIRTDLKADSGRLRYSGNNLFVLALIGGYHIFMLGGANFGIRTDLKVGSGKWEVLALFFS</sequence>
<proteinExistence type="predicted"/>
<keyword evidence="1" id="KW-0472">Membrane</keyword>
<organism evidence="2 3">
    <name type="scientific">Microcystis flos-aquae Mf_WU_F_19750830_S460</name>
    <dbReference type="NCBI Taxonomy" id="2486237"/>
    <lineage>
        <taxon>Bacteria</taxon>
        <taxon>Bacillati</taxon>
        <taxon>Cyanobacteriota</taxon>
        <taxon>Cyanophyceae</taxon>
        <taxon>Oscillatoriophycideae</taxon>
        <taxon>Chroococcales</taxon>
        <taxon>Microcystaceae</taxon>
        <taxon>Microcystis</taxon>
    </lineage>
</organism>
<protein>
    <submittedName>
        <fullName evidence="2">Uncharacterized protein</fullName>
    </submittedName>
</protein>
<evidence type="ECO:0000313" key="2">
    <source>
        <dbReference type="EMBL" id="TRV22217.1"/>
    </source>
</evidence>
<dbReference type="Proteomes" id="UP000320730">
    <property type="component" value="Unassembled WGS sequence"/>
</dbReference>
<comment type="caution">
    <text evidence="2">The sequence shown here is derived from an EMBL/GenBank/DDBJ whole genome shotgun (WGS) entry which is preliminary data.</text>
</comment>
<evidence type="ECO:0000313" key="3">
    <source>
        <dbReference type="Proteomes" id="UP000320730"/>
    </source>
</evidence>
<feature type="transmembrane region" description="Helical" evidence="1">
    <location>
        <begin position="81"/>
        <end position="102"/>
    </location>
</feature>
<dbReference type="EMBL" id="SFAN01000085">
    <property type="protein sequence ID" value="TRV22217.1"/>
    <property type="molecule type" value="Genomic_DNA"/>
</dbReference>
<name>A0A552LPV0_9CHRO</name>
<evidence type="ECO:0000256" key="1">
    <source>
        <dbReference type="SAM" id="Phobius"/>
    </source>
</evidence>
<feature type="transmembrane region" description="Helical" evidence="1">
    <location>
        <begin position="42"/>
        <end position="61"/>
    </location>
</feature>
<accession>A0A552LPV0</accession>
<gene>
    <name evidence="2" type="ORF">EWV40_10360</name>
</gene>